<dbReference type="STRING" id="1871111.GCA_001704615_03492"/>
<protein>
    <submittedName>
        <fullName evidence="3">YdcF family protein</fullName>
    </submittedName>
</protein>
<dbReference type="EMBL" id="CP029397">
    <property type="protein sequence ID" value="AWL30539.1"/>
    <property type="molecule type" value="Genomic_DNA"/>
</dbReference>
<feature type="domain" description="DUF218" evidence="2">
    <location>
        <begin position="104"/>
        <end position="250"/>
    </location>
</feature>
<dbReference type="PANTHER" id="PTHR30336:SF4">
    <property type="entry name" value="ENVELOPE BIOGENESIS FACTOR ELYC"/>
    <property type="match status" value="1"/>
</dbReference>
<name>A0A2S2FI05_9GAMM</name>
<dbReference type="GO" id="GO:0000270">
    <property type="term" value="P:peptidoglycan metabolic process"/>
    <property type="evidence" value="ECO:0007669"/>
    <property type="project" value="TreeGrafter"/>
</dbReference>
<evidence type="ECO:0000256" key="1">
    <source>
        <dbReference type="SAM" id="Phobius"/>
    </source>
</evidence>
<keyword evidence="4" id="KW-1185">Reference proteome</keyword>
<evidence type="ECO:0000259" key="2">
    <source>
        <dbReference type="Pfam" id="PF02698"/>
    </source>
</evidence>
<dbReference type="OrthoDB" id="9782395at2"/>
<keyword evidence="1" id="KW-0472">Membrane</keyword>
<dbReference type="InterPro" id="IPR014729">
    <property type="entry name" value="Rossmann-like_a/b/a_fold"/>
</dbReference>
<dbReference type="KEGG" id="adv:DJ533_14645"/>
<gene>
    <name evidence="3" type="ORF">DJ533_14645</name>
</gene>
<keyword evidence="1" id="KW-0812">Transmembrane</keyword>
<accession>A0A2S2FI05</accession>
<feature type="transmembrane region" description="Helical" evidence="1">
    <location>
        <begin position="71"/>
        <end position="90"/>
    </location>
</feature>
<dbReference type="InterPro" id="IPR003848">
    <property type="entry name" value="DUF218"/>
</dbReference>
<evidence type="ECO:0000313" key="4">
    <source>
        <dbReference type="Proteomes" id="UP000245977"/>
    </source>
</evidence>
<evidence type="ECO:0000313" key="3">
    <source>
        <dbReference type="EMBL" id="AWL30539.1"/>
    </source>
</evidence>
<dbReference type="GO" id="GO:0005886">
    <property type="term" value="C:plasma membrane"/>
    <property type="evidence" value="ECO:0007669"/>
    <property type="project" value="TreeGrafter"/>
</dbReference>
<proteinExistence type="predicted"/>
<reference evidence="3" key="1">
    <citation type="submission" date="2019-08" db="EMBL/GenBank/DDBJ databases">
        <title>The complete genome of Acinetobacter defluvii strain WCHAD010030.</title>
        <authorList>
            <person name="Hu Y."/>
            <person name="Qin J."/>
            <person name="Feng Y."/>
            <person name="Zong Z."/>
        </authorList>
    </citation>
    <scope>NUCLEOTIDE SEQUENCE</scope>
    <source>
        <strain evidence="3">WCHA30</strain>
    </source>
</reference>
<sequence>MKFSILLRSLLFIFGLILFIDGCMLILQNKIHLGTVLPFLIGLFFLIYVCSYTKIQNFFKKNLKLRKFWRIAWIFFSIWFCSLMAFFIYLHQHTQSNNHVPSVDAIIVLGSGIIQGEPSPTLALRLDTAAQITKQQPQAWIIVSGGLDDGEVKTEADAMSTYLQARHQLNAAMILKEDQSTSTELNLKNSQKILTAHRLGLDSKIAIITSDFHTLRAAAIAKKQGYNNFVTVSAETPLATRYNAWLREYFAYLSGWLLNEY</sequence>
<dbReference type="PANTHER" id="PTHR30336">
    <property type="entry name" value="INNER MEMBRANE PROTEIN, PROBABLE PERMEASE"/>
    <property type="match status" value="1"/>
</dbReference>
<dbReference type="Proteomes" id="UP000245977">
    <property type="component" value="Chromosome"/>
</dbReference>
<dbReference type="InterPro" id="IPR051599">
    <property type="entry name" value="Cell_Envelope_Assoc"/>
</dbReference>
<feature type="transmembrane region" description="Helical" evidence="1">
    <location>
        <begin position="7"/>
        <end position="27"/>
    </location>
</feature>
<dbReference type="RefSeq" id="WP_065994253.1">
    <property type="nucleotide sequence ID" value="NZ_CP029397.2"/>
</dbReference>
<keyword evidence="1" id="KW-1133">Transmembrane helix</keyword>
<dbReference type="Pfam" id="PF02698">
    <property type="entry name" value="DUF218"/>
    <property type="match status" value="1"/>
</dbReference>
<dbReference type="GO" id="GO:0043164">
    <property type="term" value="P:Gram-negative-bacterium-type cell wall biogenesis"/>
    <property type="evidence" value="ECO:0007669"/>
    <property type="project" value="TreeGrafter"/>
</dbReference>
<feature type="transmembrane region" description="Helical" evidence="1">
    <location>
        <begin position="33"/>
        <end position="50"/>
    </location>
</feature>
<organism evidence="3 4">
    <name type="scientific">Acinetobacter defluvii</name>
    <dbReference type="NCBI Taxonomy" id="1871111"/>
    <lineage>
        <taxon>Bacteria</taxon>
        <taxon>Pseudomonadati</taxon>
        <taxon>Pseudomonadota</taxon>
        <taxon>Gammaproteobacteria</taxon>
        <taxon>Moraxellales</taxon>
        <taxon>Moraxellaceae</taxon>
        <taxon>Acinetobacter</taxon>
    </lineage>
</organism>
<dbReference type="Gene3D" id="3.40.50.620">
    <property type="entry name" value="HUPs"/>
    <property type="match status" value="1"/>
</dbReference>
<dbReference type="AlphaFoldDB" id="A0A2S2FI05"/>
<dbReference type="CDD" id="cd06259">
    <property type="entry name" value="YdcF-like"/>
    <property type="match status" value="1"/>
</dbReference>